<dbReference type="STRING" id="574566.I0Z1Q5"/>
<dbReference type="SUPFAM" id="SSF52799">
    <property type="entry name" value="(Phosphotyrosine protein) phosphatases II"/>
    <property type="match status" value="1"/>
</dbReference>
<feature type="region of interest" description="Disordered" evidence="1">
    <location>
        <begin position="789"/>
        <end position="814"/>
    </location>
</feature>
<dbReference type="PANTHER" id="PTHR38019:SF1">
    <property type="entry name" value="N-ACETYLTRANSFERASE DOMAIN-CONTAINING PROTEIN"/>
    <property type="match status" value="1"/>
</dbReference>
<evidence type="ECO:0000259" key="2">
    <source>
        <dbReference type="PROSITE" id="PS50056"/>
    </source>
</evidence>
<dbReference type="InterPro" id="IPR000340">
    <property type="entry name" value="Dual-sp_phosphatase_cat-dom"/>
</dbReference>
<evidence type="ECO:0000313" key="4">
    <source>
        <dbReference type="Proteomes" id="UP000007264"/>
    </source>
</evidence>
<gene>
    <name evidence="3" type="ORF">COCSUDRAFT_62003</name>
</gene>
<dbReference type="PROSITE" id="PS00383">
    <property type="entry name" value="TYR_PHOSPHATASE_1"/>
    <property type="match status" value="1"/>
</dbReference>
<reference evidence="3 4" key="1">
    <citation type="journal article" date="2012" name="Genome Biol.">
        <title>The genome of the polar eukaryotic microalga coccomyxa subellipsoidea reveals traits of cold adaptation.</title>
        <authorList>
            <person name="Blanc G."/>
            <person name="Agarkova I."/>
            <person name="Grimwood J."/>
            <person name="Kuo A."/>
            <person name="Brueggeman A."/>
            <person name="Dunigan D."/>
            <person name="Gurnon J."/>
            <person name="Ladunga I."/>
            <person name="Lindquist E."/>
            <person name="Lucas S."/>
            <person name="Pangilinan J."/>
            <person name="Proschold T."/>
            <person name="Salamov A."/>
            <person name="Schmutz J."/>
            <person name="Weeks D."/>
            <person name="Yamada T."/>
            <person name="Claverie J.M."/>
            <person name="Grigoriev I."/>
            <person name="Van Etten J."/>
            <person name="Lomsadze A."/>
            <person name="Borodovsky M."/>
        </authorList>
    </citation>
    <scope>NUCLEOTIDE SEQUENCE [LARGE SCALE GENOMIC DNA]</scope>
    <source>
        <strain evidence="3 4">C-169</strain>
    </source>
</reference>
<feature type="compositionally biased region" description="Low complexity" evidence="1">
    <location>
        <begin position="416"/>
        <end position="433"/>
    </location>
</feature>
<protein>
    <recommendedName>
        <fullName evidence="2">Tyrosine specific protein phosphatases domain-containing protein</fullName>
    </recommendedName>
</protein>
<dbReference type="PANTHER" id="PTHR38019">
    <property type="entry name" value="KDA ANTIGEN P200, PUTATIVE-RELATED"/>
    <property type="match status" value="1"/>
</dbReference>
<dbReference type="eggNOG" id="KOG2386">
    <property type="taxonomic scope" value="Eukaryota"/>
</dbReference>
<dbReference type="GO" id="GO:0016787">
    <property type="term" value="F:hydrolase activity"/>
    <property type="evidence" value="ECO:0007669"/>
    <property type="project" value="UniProtKB-ARBA"/>
</dbReference>
<dbReference type="OrthoDB" id="428974at2759"/>
<evidence type="ECO:0000313" key="3">
    <source>
        <dbReference type="EMBL" id="EIE24574.1"/>
    </source>
</evidence>
<dbReference type="KEGG" id="csl:COCSUDRAFT_62003"/>
<dbReference type="Proteomes" id="UP000007264">
    <property type="component" value="Unassembled WGS sequence"/>
</dbReference>
<dbReference type="InterPro" id="IPR000387">
    <property type="entry name" value="Tyr_Pase_dom"/>
</dbReference>
<dbReference type="EMBL" id="AGSI01000005">
    <property type="protein sequence ID" value="EIE24574.1"/>
    <property type="molecule type" value="Genomic_DNA"/>
</dbReference>
<feature type="region of interest" description="Disordered" evidence="1">
    <location>
        <begin position="229"/>
        <end position="275"/>
    </location>
</feature>
<feature type="compositionally biased region" description="Pro residues" evidence="1">
    <location>
        <begin position="434"/>
        <end position="448"/>
    </location>
</feature>
<feature type="compositionally biased region" description="Polar residues" evidence="1">
    <location>
        <begin position="627"/>
        <end position="638"/>
    </location>
</feature>
<comment type="caution">
    <text evidence="3">The sequence shown here is derived from an EMBL/GenBank/DDBJ whole genome shotgun (WGS) entry which is preliminary data.</text>
</comment>
<keyword evidence="4" id="KW-1185">Reference proteome</keyword>
<dbReference type="InterPro" id="IPR016130">
    <property type="entry name" value="Tyr_Pase_AS"/>
</dbReference>
<feature type="domain" description="Tyrosine specific protein phosphatases" evidence="2">
    <location>
        <begin position="148"/>
        <end position="218"/>
    </location>
</feature>
<organism evidence="3 4">
    <name type="scientific">Coccomyxa subellipsoidea (strain C-169)</name>
    <name type="common">Green microalga</name>
    <dbReference type="NCBI Taxonomy" id="574566"/>
    <lineage>
        <taxon>Eukaryota</taxon>
        <taxon>Viridiplantae</taxon>
        <taxon>Chlorophyta</taxon>
        <taxon>core chlorophytes</taxon>
        <taxon>Trebouxiophyceae</taxon>
        <taxon>Trebouxiophyceae incertae sedis</taxon>
        <taxon>Coccomyxaceae</taxon>
        <taxon>Coccomyxa</taxon>
        <taxon>Coccomyxa subellipsoidea</taxon>
    </lineage>
</organism>
<dbReference type="Pfam" id="PF00782">
    <property type="entry name" value="DSPc"/>
    <property type="match status" value="1"/>
</dbReference>
<feature type="compositionally biased region" description="Low complexity" evidence="1">
    <location>
        <begin position="256"/>
        <end position="270"/>
    </location>
</feature>
<name>I0Z1Q5_COCSC</name>
<feature type="region of interest" description="Disordered" evidence="1">
    <location>
        <begin position="620"/>
        <end position="689"/>
    </location>
</feature>
<accession>I0Z1Q5</accession>
<dbReference type="InterPro" id="IPR029021">
    <property type="entry name" value="Prot-tyrosine_phosphatase-like"/>
</dbReference>
<feature type="region of interest" description="Disordered" evidence="1">
    <location>
        <begin position="1033"/>
        <end position="1054"/>
    </location>
</feature>
<sequence>MTEGQPLDGSKAAASHSITRQDLAQAKALVGSGRSADLSAKEDSSVLQKLQKWADYQSYGEPVGPTRFLPMKTPMSSEIIENWSLDEPPQHVLTIQSLRKDQQEKGRTIGLIIDLSNHETLYADDLQAVDGIQYTHIPLVAKSFPPANAITQVIKTAKSYWKEHPKKYIAIHCAYGFNRTGFVVCAYLIQVCRLSVLDALACFGAARPPGVKHEKFVVELSRRYGTRLPSVPAAPEREPNEDAADVRAAQADPNRASVSGSSAEGGSPPALQFGGGSSGGRFVRLYPEGADPSQPWEPGTPSNESVLATQQIWDSLSRGQHTAYRFRAASELSVAGSEAGNRFSDDEAGRSSIGDGHFSCSSVFSEFGYVAQHLEELNPSIAHARSSIRPLPPRSTASDTSTVASDLGQRLSYGPPAALDTSATDAALTASPTQPLPPQPAAQPPPQAESPVEIGRGGPAGDSNDCLRSNSWERRPPGLLSASFAAENRCLSEDGAAVNGVHDSAASPRVGSARSPSGAGFLAGRGSGGAVEGAGSLQKSFVSNSSLHSESAMSLVNNESLGLDERNIFENFDKLAASRRRRDLTVHEDGEAEVQSRLSLEEIQAGLDCGNEEDNFDMDMGHHAECTPSTPFASSEAQEANPAHAVEGTPHDDGDQSIDTGEAGEERRGFVPGPGRDIPARKPARARQKALKRCSADAVRGERAKVTIADVIDRANDPRGMGSLEPTSPRSVEACLRLGIEPFELHFMPPDIFAEEFGDKELAQIAYNHHERVRQERLEALVEERKKISGRDEDANDKVAKGTKKGEAESEDMVEREAKRLEVLKRRQEREMGQLDKAEAKLADLEARSEEQRKARAEAEAEWRRQQRERELKRAKEEIAREKEARPCLALRECHNASLLSAVKALEVARYARELEAAQKEAAAEKQRRKDAYAAEQERRLKAEEARAETERILAQQAADLAAKKADMNRRDAEREAVKAAKARAMEEAAAANLAAREKAEARIETALKANAAILRDRRAAFDQRQAFTEQRNLQKDAVRKQEEADARRQEAEAETARRAAYNAAVRREQERVASILAKQREKDQKLDELNHVRSHDMACRKLKHRLDLDLKRDKARPLLFNSHSGCLSNVEAMRRKDLYGREQLLAKIRGETERAHELLDARSALQEQRKHANMGASFQRQKLMQARPLTSTLLEAILITCHLRLTSAAAMESIKAKKNWTSLASPDGRVNFDSVLRA</sequence>
<dbReference type="Gene3D" id="3.90.190.10">
    <property type="entry name" value="Protein tyrosine phosphatase superfamily"/>
    <property type="match status" value="1"/>
</dbReference>
<feature type="region of interest" description="Disordered" evidence="1">
    <location>
        <begin position="386"/>
        <end position="472"/>
    </location>
</feature>
<dbReference type="AlphaFoldDB" id="I0Z1Q5"/>
<dbReference type="RefSeq" id="XP_005649118.1">
    <property type="nucleotide sequence ID" value="XM_005649061.1"/>
</dbReference>
<dbReference type="PROSITE" id="PS50056">
    <property type="entry name" value="TYR_PHOSPHATASE_2"/>
    <property type="match status" value="1"/>
</dbReference>
<feature type="compositionally biased region" description="Low complexity" evidence="1">
    <location>
        <begin position="395"/>
        <end position="406"/>
    </location>
</feature>
<dbReference type="CDD" id="cd14502">
    <property type="entry name" value="RNA_5'-triphosphatase"/>
    <property type="match status" value="1"/>
</dbReference>
<evidence type="ECO:0000256" key="1">
    <source>
        <dbReference type="SAM" id="MobiDB-lite"/>
    </source>
</evidence>
<proteinExistence type="predicted"/>
<dbReference type="GeneID" id="17042576"/>